<feature type="signal peptide" evidence="1">
    <location>
        <begin position="1"/>
        <end position="18"/>
    </location>
</feature>
<dbReference type="Proteomes" id="UP001595075">
    <property type="component" value="Unassembled WGS sequence"/>
</dbReference>
<organism evidence="2 3">
    <name type="scientific">Oculimacula yallundae</name>
    <dbReference type="NCBI Taxonomy" id="86028"/>
    <lineage>
        <taxon>Eukaryota</taxon>
        <taxon>Fungi</taxon>
        <taxon>Dikarya</taxon>
        <taxon>Ascomycota</taxon>
        <taxon>Pezizomycotina</taxon>
        <taxon>Leotiomycetes</taxon>
        <taxon>Helotiales</taxon>
        <taxon>Ploettnerulaceae</taxon>
        <taxon>Oculimacula</taxon>
    </lineage>
</organism>
<name>A0ABR4CK21_9HELO</name>
<sequence>MFLLPLLLLSCLGSFTLATLSTSPTPTPTSSTPKCNPDNCLRAITGTRTCSTQLSTALADCSSALIITDFPVSTVTLYSTLVDSTSTVLLNPTPPAVANANEIEKREEMGKRQIKFQTLPSYAKPCTDFYAYSSACKCLGVTASVVTGSAYSTTTVYWWTFVTTTTTVTVPSSIASSSSAIKASTSTSSSSSTSPPSPTCTANILTDPLNCGSCGTVCSSGKCEKGICTTSCIPKTCGAITTCNASSSCYCFTPSPPPNSLSSPPNSPFPPILSPAAGGGICAPNAVCSDLTACDTDTDCDTGFVCAVETCCSEDGDVFPGVCLRGGREGPGGGVCGNPEADAGGLFRRGVGLGEGRRALMERAGRRGMVGKRGRTAAY</sequence>
<evidence type="ECO:0000313" key="3">
    <source>
        <dbReference type="Proteomes" id="UP001595075"/>
    </source>
</evidence>
<accession>A0ABR4CK21</accession>
<evidence type="ECO:0008006" key="4">
    <source>
        <dbReference type="Google" id="ProtNLM"/>
    </source>
</evidence>
<keyword evidence="1" id="KW-0732">Signal</keyword>
<protein>
    <recommendedName>
        <fullName evidence="4">Antifreeze protein</fullName>
    </recommendedName>
</protein>
<gene>
    <name evidence="2" type="ORF">VTL71DRAFT_14757</name>
</gene>
<reference evidence="2 3" key="1">
    <citation type="journal article" date="2024" name="Commun. Biol.">
        <title>Comparative genomic analysis of thermophilic fungi reveals convergent evolutionary adaptations and gene losses.</title>
        <authorList>
            <person name="Steindorff A.S."/>
            <person name="Aguilar-Pontes M.V."/>
            <person name="Robinson A.J."/>
            <person name="Andreopoulos B."/>
            <person name="LaButti K."/>
            <person name="Kuo A."/>
            <person name="Mondo S."/>
            <person name="Riley R."/>
            <person name="Otillar R."/>
            <person name="Haridas S."/>
            <person name="Lipzen A."/>
            <person name="Grimwood J."/>
            <person name="Schmutz J."/>
            <person name="Clum A."/>
            <person name="Reid I.D."/>
            <person name="Moisan M.C."/>
            <person name="Butler G."/>
            <person name="Nguyen T.T.M."/>
            <person name="Dewar K."/>
            <person name="Conant G."/>
            <person name="Drula E."/>
            <person name="Henrissat B."/>
            <person name="Hansel C."/>
            <person name="Singer S."/>
            <person name="Hutchinson M.I."/>
            <person name="de Vries R.P."/>
            <person name="Natvig D.O."/>
            <person name="Powell A.J."/>
            <person name="Tsang A."/>
            <person name="Grigoriev I.V."/>
        </authorList>
    </citation>
    <scope>NUCLEOTIDE SEQUENCE [LARGE SCALE GENOMIC DNA]</scope>
    <source>
        <strain evidence="2 3">CBS 494.80</strain>
    </source>
</reference>
<keyword evidence="3" id="KW-1185">Reference proteome</keyword>
<feature type="chain" id="PRO_5046815077" description="Antifreeze protein" evidence="1">
    <location>
        <begin position="19"/>
        <end position="379"/>
    </location>
</feature>
<proteinExistence type="predicted"/>
<evidence type="ECO:0000256" key="1">
    <source>
        <dbReference type="SAM" id="SignalP"/>
    </source>
</evidence>
<evidence type="ECO:0000313" key="2">
    <source>
        <dbReference type="EMBL" id="KAL2070077.1"/>
    </source>
</evidence>
<comment type="caution">
    <text evidence="2">The sequence shown here is derived from an EMBL/GenBank/DDBJ whole genome shotgun (WGS) entry which is preliminary data.</text>
</comment>
<dbReference type="EMBL" id="JAZHXI010000007">
    <property type="protein sequence ID" value="KAL2070077.1"/>
    <property type="molecule type" value="Genomic_DNA"/>
</dbReference>